<dbReference type="Gene3D" id="3.40.50.11610">
    <property type="entry name" value="Multifunctional 2-oxoglutarate metabolism enzyme, C-terminal domain"/>
    <property type="match status" value="1"/>
</dbReference>
<dbReference type="InterPro" id="IPR031717">
    <property type="entry name" value="ODO-1/KGD_C"/>
</dbReference>
<dbReference type="PANTHER" id="PTHR23152:SF4">
    <property type="entry name" value="2-OXOADIPATE DEHYDROGENASE COMPLEX COMPONENT E1"/>
    <property type="match status" value="1"/>
</dbReference>
<keyword evidence="4" id="KW-0560">Oxidoreductase</keyword>
<dbReference type="GO" id="GO:0030976">
    <property type="term" value="F:thiamine pyrophosphate binding"/>
    <property type="evidence" value="ECO:0007669"/>
    <property type="project" value="InterPro"/>
</dbReference>
<dbReference type="Gene3D" id="3.40.50.970">
    <property type="match status" value="1"/>
</dbReference>
<organism evidence="7 8">
    <name type="scientific">Rhynocoris fuscipes</name>
    <dbReference type="NCBI Taxonomy" id="488301"/>
    <lineage>
        <taxon>Eukaryota</taxon>
        <taxon>Metazoa</taxon>
        <taxon>Ecdysozoa</taxon>
        <taxon>Arthropoda</taxon>
        <taxon>Hexapoda</taxon>
        <taxon>Insecta</taxon>
        <taxon>Pterygota</taxon>
        <taxon>Neoptera</taxon>
        <taxon>Paraneoptera</taxon>
        <taxon>Hemiptera</taxon>
        <taxon>Heteroptera</taxon>
        <taxon>Panheteroptera</taxon>
        <taxon>Cimicomorpha</taxon>
        <taxon>Reduviidae</taxon>
        <taxon>Harpactorinae</taxon>
        <taxon>Harpactorini</taxon>
        <taxon>Rhynocoris</taxon>
    </lineage>
</organism>
<feature type="domain" description="Transketolase-like pyrimidine-binding" evidence="6">
    <location>
        <begin position="591"/>
        <end position="800"/>
    </location>
</feature>
<dbReference type="SUPFAM" id="SSF52518">
    <property type="entry name" value="Thiamin diphosphate-binding fold (THDP-binding)"/>
    <property type="match status" value="2"/>
</dbReference>
<dbReference type="Pfam" id="PF16870">
    <property type="entry name" value="OxoGdeHyase_C"/>
    <property type="match status" value="1"/>
</dbReference>
<dbReference type="GO" id="GO:0004591">
    <property type="term" value="F:oxoglutarate dehydrogenase (succinyl-transferring) activity"/>
    <property type="evidence" value="ECO:0007669"/>
    <property type="project" value="TreeGrafter"/>
</dbReference>
<comment type="cofactor">
    <cofactor evidence="1">
        <name>thiamine diphosphate</name>
        <dbReference type="ChEBI" id="CHEBI:58937"/>
    </cofactor>
</comment>
<proteinExistence type="inferred from homology"/>
<evidence type="ECO:0000313" key="7">
    <source>
        <dbReference type="EMBL" id="KAK9507730.1"/>
    </source>
</evidence>
<dbReference type="Gene3D" id="3.40.50.12470">
    <property type="match status" value="1"/>
</dbReference>
<comment type="caution">
    <text evidence="7">The sequence shown here is derived from an EMBL/GenBank/DDBJ whole genome shotgun (WGS) entry which is preliminary data.</text>
</comment>
<protein>
    <recommendedName>
        <fullName evidence="6">Transketolase-like pyrimidine-binding domain-containing protein</fullName>
    </recommendedName>
</protein>
<dbReference type="Proteomes" id="UP001461498">
    <property type="component" value="Unassembled WGS sequence"/>
</dbReference>
<dbReference type="Pfam" id="PF00676">
    <property type="entry name" value="E1_dh"/>
    <property type="match status" value="1"/>
</dbReference>
<evidence type="ECO:0000313" key="8">
    <source>
        <dbReference type="Proteomes" id="UP001461498"/>
    </source>
</evidence>
<dbReference type="EMBL" id="JAPXFL010000004">
    <property type="protein sequence ID" value="KAK9507730.1"/>
    <property type="molecule type" value="Genomic_DNA"/>
</dbReference>
<keyword evidence="3" id="KW-0809">Transit peptide</keyword>
<dbReference type="Pfam" id="PF02779">
    <property type="entry name" value="Transket_pyr"/>
    <property type="match status" value="1"/>
</dbReference>
<dbReference type="SMART" id="SM00861">
    <property type="entry name" value="Transket_pyr"/>
    <property type="match status" value="1"/>
</dbReference>
<dbReference type="Gene3D" id="1.10.287.1150">
    <property type="entry name" value="TPP helical domain"/>
    <property type="match status" value="1"/>
</dbReference>
<sequence length="948" mass="109780">MRTNIFTICRRTFITSLTCCQEPKKQILKQMIKMWHEDPSKLPGTWRDFFRLNPQFVGGKVDKSAIKQEAQADNSYELFLIDQIQVNRLVTVYQSSAHLTASIDPLNIKRAKFKRNDTRLTLKHKPSLHVLPLDKQKQIFISPTVFVGGTGHKVLTFQELIKRLNNAYNGSVGIEFMHNSSIDVAQWIRKKFEDPNLRNKINSPAIKRNILKKLIRTKLFQEFIQAKFPVVKKQSFVDGCEMLIPGLQYLLDSASATGAQIFILGMNTPRARLNILANVFRKPLSQIFVPFAKHGLPEDAKFKFGNYIKKVSTDQALPTEFSVVANTPDFPETAGPVVAGKTKAEQVMSEEENKVWPILIHGDEVIRGQGTLFETMRITRQPDYFTRGVIHILLTNFDYIPDVQTDERCCYYPSDVARTVMAPIFHVNTRDPEAVIYVMQVAAEYRIKFESDVFVDLICVKKDKATSKYQENLINALQPLADEYGEKLLAEKIVTRYDIVDEQQRYGHFLDFNLSKANRSHFEQNEWLDSPWKRFYEEKLQYKEPITGIMKSFFLHFFKKLLRYPLDIDIHPEIKQAEIEYRENVMSLEQLTFIEAEIAVFGSLLEEGFHVRLTGDEVETSSLFPRQYILRSMTESLSRSPIKAVFKDKANFTFTNTLSAEMGVIGFEIGYSHSNPNVIVLWQSHREDRTSIGQYLIDVFLAAGESRWLRQCGLTCILPHGMDGEGDDCSTARPERFLQMCNDDEFIPEFDMGVQLNQCNWIIANVTTPANYFHVIRRQAKLNFRKPLMLFMPKKKFTRSKISSLYEILGSTMFKTYIPDSERPDKEKVRKVLLCTGPVYSELDEERKVHDPNKQIVLGRLEQISPFPYKLVREHVSLYPNAKVYWVQEEHKNQGWWNYVRPRILSALKGLHSECSYIGRAHSVFRATNDYTIHLKEKETYLAEAMKL</sequence>
<dbReference type="PIRSF" id="PIRSF000157">
    <property type="entry name" value="Oxoglu_dh_E1"/>
    <property type="match status" value="1"/>
</dbReference>
<keyword evidence="8" id="KW-1185">Reference proteome</keyword>
<keyword evidence="5" id="KW-0786">Thiamine pyrophosphate</keyword>
<evidence type="ECO:0000259" key="6">
    <source>
        <dbReference type="SMART" id="SM00861"/>
    </source>
</evidence>
<evidence type="ECO:0000256" key="2">
    <source>
        <dbReference type="ARBA" id="ARBA00006936"/>
    </source>
</evidence>
<reference evidence="7 8" key="1">
    <citation type="submission" date="2022-12" db="EMBL/GenBank/DDBJ databases">
        <title>Chromosome-level genome assembly of true bugs.</title>
        <authorList>
            <person name="Ma L."/>
            <person name="Li H."/>
        </authorList>
    </citation>
    <scope>NUCLEOTIDE SEQUENCE [LARGE SCALE GENOMIC DNA]</scope>
    <source>
        <strain evidence="7">Lab_2022b</strain>
    </source>
</reference>
<dbReference type="GO" id="GO:0005739">
    <property type="term" value="C:mitochondrion"/>
    <property type="evidence" value="ECO:0007669"/>
    <property type="project" value="TreeGrafter"/>
</dbReference>
<dbReference type="InterPro" id="IPR029061">
    <property type="entry name" value="THDP-binding"/>
</dbReference>
<dbReference type="InterPro" id="IPR001017">
    <property type="entry name" value="DH_E1"/>
</dbReference>
<evidence type="ECO:0000256" key="5">
    <source>
        <dbReference type="ARBA" id="ARBA00023052"/>
    </source>
</evidence>
<comment type="similarity">
    <text evidence="2">Belongs to the alpha-ketoglutarate dehydrogenase family.</text>
</comment>
<dbReference type="InterPro" id="IPR005475">
    <property type="entry name" value="Transketolase-like_Pyr-bd"/>
</dbReference>
<name>A0AAW1DDC4_9HEMI</name>
<accession>A0AAW1DDC4</accession>
<dbReference type="InterPro" id="IPR011603">
    <property type="entry name" value="2oxoglutarate_DH_E1"/>
</dbReference>
<evidence type="ECO:0000256" key="1">
    <source>
        <dbReference type="ARBA" id="ARBA00001964"/>
    </source>
</evidence>
<dbReference type="GO" id="GO:0006099">
    <property type="term" value="P:tricarboxylic acid cycle"/>
    <property type="evidence" value="ECO:0007669"/>
    <property type="project" value="TreeGrafter"/>
</dbReference>
<dbReference type="GO" id="GO:0045252">
    <property type="term" value="C:oxoglutarate dehydrogenase complex"/>
    <property type="evidence" value="ECO:0007669"/>
    <property type="project" value="TreeGrafter"/>
</dbReference>
<gene>
    <name evidence="7" type="ORF">O3M35_007518</name>
</gene>
<evidence type="ECO:0000256" key="3">
    <source>
        <dbReference type="ARBA" id="ARBA00022946"/>
    </source>
</evidence>
<dbReference type="PANTHER" id="PTHR23152">
    <property type="entry name" value="2-OXOGLUTARATE DEHYDROGENASE"/>
    <property type="match status" value="1"/>
</dbReference>
<dbReference type="InterPro" id="IPR042179">
    <property type="entry name" value="KGD_C_sf"/>
</dbReference>
<dbReference type="AlphaFoldDB" id="A0AAW1DDC4"/>
<evidence type="ECO:0000256" key="4">
    <source>
        <dbReference type="ARBA" id="ARBA00023002"/>
    </source>
</evidence>